<dbReference type="PANTHER" id="PTHR32196">
    <property type="entry name" value="ABC TRANSPORTER PERMEASE PROTEIN YPHD-RELATED-RELATED"/>
    <property type="match status" value="1"/>
</dbReference>
<evidence type="ECO:0000256" key="3">
    <source>
        <dbReference type="ARBA" id="ARBA00022692"/>
    </source>
</evidence>
<keyword evidence="2" id="KW-1003">Cell membrane</keyword>
<comment type="caution">
    <text evidence="7">The sequence shown here is derived from an EMBL/GenBank/DDBJ whole genome shotgun (WGS) entry which is preliminary data.</text>
</comment>
<keyword evidence="8" id="KW-1185">Reference proteome</keyword>
<feature type="transmembrane region" description="Helical" evidence="6">
    <location>
        <begin position="131"/>
        <end position="149"/>
    </location>
</feature>
<feature type="transmembrane region" description="Helical" evidence="6">
    <location>
        <begin position="76"/>
        <end position="94"/>
    </location>
</feature>
<dbReference type="RefSeq" id="WP_055632772.1">
    <property type="nucleotide sequence ID" value="NZ_KQ948771.1"/>
</dbReference>
<evidence type="ECO:0000256" key="4">
    <source>
        <dbReference type="ARBA" id="ARBA00022989"/>
    </source>
</evidence>
<feature type="transmembrane region" description="Helical" evidence="6">
    <location>
        <begin position="16"/>
        <end position="35"/>
    </location>
</feature>
<evidence type="ECO:0000313" key="7">
    <source>
        <dbReference type="EMBL" id="KUN81311.1"/>
    </source>
</evidence>
<accession>A0A117RBD0</accession>
<evidence type="ECO:0000256" key="5">
    <source>
        <dbReference type="ARBA" id="ARBA00023136"/>
    </source>
</evidence>
<dbReference type="Pfam" id="PF02653">
    <property type="entry name" value="BPD_transp_2"/>
    <property type="match status" value="1"/>
</dbReference>
<keyword evidence="5 6" id="KW-0472">Membrane</keyword>
<dbReference type="GO" id="GO:0022857">
    <property type="term" value="F:transmembrane transporter activity"/>
    <property type="evidence" value="ECO:0007669"/>
    <property type="project" value="InterPro"/>
</dbReference>
<gene>
    <name evidence="7" type="ORF">AQJ64_23245</name>
</gene>
<sequence>MTVKDSSLLRRFADRHGYAAVPLGLLVCLLALAAVRGPHLFTSDGAAYAIVSAAPLIMATMALTPIAMAGRGGVDLAIGPLVGFVNVGLVFWLIKSGVTSPLFIIAFAIGVSVLFEVVQGLLIAGLRLQPVIVTLSGFLVLAGVNLMITDRPDGMTPAWLTAWGTPTSVLSPATGVLVAGFVMWTLIARTSFFHNLRVMGFNERTAYASGVPLVLTRVGAHAIAGVYAGLAGVLYTAVIASGDPAFGQQYTLIVVTALLLGGISVGGGRGGALGAVVGAIDVFLISDALATFDFGAGASFVVQLVYGLILVLALAVGTVFARSGLRRRPRDGRVEVLA</sequence>
<evidence type="ECO:0000256" key="6">
    <source>
        <dbReference type="SAM" id="Phobius"/>
    </source>
</evidence>
<feature type="transmembrane region" description="Helical" evidence="6">
    <location>
        <begin position="272"/>
        <end position="292"/>
    </location>
</feature>
<dbReference type="EMBL" id="LMWW01000036">
    <property type="protein sequence ID" value="KUN81311.1"/>
    <property type="molecule type" value="Genomic_DNA"/>
</dbReference>
<proteinExistence type="predicted"/>
<keyword evidence="4 6" id="KW-1133">Transmembrane helix</keyword>
<protein>
    <submittedName>
        <fullName evidence="7">Sugar ABC transporter permease</fullName>
    </submittedName>
</protein>
<feature type="transmembrane region" description="Helical" evidence="6">
    <location>
        <begin position="298"/>
        <end position="321"/>
    </location>
</feature>
<reference evidence="7 8" key="1">
    <citation type="submission" date="2015-10" db="EMBL/GenBank/DDBJ databases">
        <title>Draft genome sequence of Streptomyces griseoruber DSM 40281, type strain for the species Streptomyces griseoruber.</title>
        <authorList>
            <person name="Ruckert C."/>
            <person name="Winkler A."/>
            <person name="Kalinowski J."/>
            <person name="Kampfer P."/>
            <person name="Glaeser S."/>
        </authorList>
    </citation>
    <scope>NUCLEOTIDE SEQUENCE [LARGE SCALE GENOMIC DNA]</scope>
    <source>
        <strain evidence="7 8">DSM 40281</strain>
    </source>
</reference>
<evidence type="ECO:0000313" key="8">
    <source>
        <dbReference type="Proteomes" id="UP000052982"/>
    </source>
</evidence>
<evidence type="ECO:0000256" key="2">
    <source>
        <dbReference type="ARBA" id="ARBA00022475"/>
    </source>
</evidence>
<dbReference type="GO" id="GO:0005886">
    <property type="term" value="C:plasma membrane"/>
    <property type="evidence" value="ECO:0007669"/>
    <property type="project" value="UniProtKB-SubCell"/>
</dbReference>
<feature type="transmembrane region" description="Helical" evidence="6">
    <location>
        <begin position="169"/>
        <end position="187"/>
    </location>
</feature>
<organism evidence="7 8">
    <name type="scientific">Streptomyces griseoruber</name>
    <dbReference type="NCBI Taxonomy" id="1943"/>
    <lineage>
        <taxon>Bacteria</taxon>
        <taxon>Bacillati</taxon>
        <taxon>Actinomycetota</taxon>
        <taxon>Actinomycetes</taxon>
        <taxon>Kitasatosporales</taxon>
        <taxon>Streptomycetaceae</taxon>
        <taxon>Streptomyces</taxon>
    </lineage>
</organism>
<dbReference type="InterPro" id="IPR001851">
    <property type="entry name" value="ABC_transp_permease"/>
</dbReference>
<feature type="transmembrane region" description="Helical" evidence="6">
    <location>
        <begin position="47"/>
        <end position="69"/>
    </location>
</feature>
<feature type="transmembrane region" description="Helical" evidence="6">
    <location>
        <begin position="246"/>
        <end position="265"/>
    </location>
</feature>
<dbReference type="AlphaFoldDB" id="A0A117RBD0"/>
<feature type="transmembrane region" description="Helical" evidence="6">
    <location>
        <begin position="100"/>
        <end position="124"/>
    </location>
</feature>
<keyword evidence="3 6" id="KW-0812">Transmembrane</keyword>
<dbReference type="Proteomes" id="UP000052982">
    <property type="component" value="Unassembled WGS sequence"/>
</dbReference>
<evidence type="ECO:0000256" key="1">
    <source>
        <dbReference type="ARBA" id="ARBA00004651"/>
    </source>
</evidence>
<comment type="subcellular location">
    <subcellularLocation>
        <location evidence="1">Cell membrane</location>
        <topology evidence="1">Multi-pass membrane protein</topology>
    </subcellularLocation>
</comment>
<dbReference type="STRING" id="1943.AQJ64_23245"/>
<name>A0A117RBD0_9ACTN</name>
<feature type="transmembrane region" description="Helical" evidence="6">
    <location>
        <begin position="218"/>
        <end position="240"/>
    </location>
</feature>